<dbReference type="Pfam" id="PF00482">
    <property type="entry name" value="T2SSF"/>
    <property type="match status" value="1"/>
</dbReference>
<feature type="transmembrane region" description="Helical" evidence="6">
    <location>
        <begin position="261"/>
        <end position="279"/>
    </location>
</feature>
<dbReference type="PANTHER" id="PTHR35007">
    <property type="entry name" value="INTEGRAL MEMBRANE PROTEIN-RELATED"/>
    <property type="match status" value="1"/>
</dbReference>
<dbReference type="GO" id="GO:0005886">
    <property type="term" value="C:plasma membrane"/>
    <property type="evidence" value="ECO:0007669"/>
    <property type="project" value="UniProtKB-SubCell"/>
</dbReference>
<keyword evidence="2" id="KW-1003">Cell membrane</keyword>
<dbReference type="Proteomes" id="UP000320672">
    <property type="component" value="Chromosome"/>
</dbReference>
<feature type="domain" description="Type II secretion system protein GspF" evidence="7">
    <location>
        <begin position="151"/>
        <end position="274"/>
    </location>
</feature>
<organism evidence="8 9">
    <name type="scientific">Roseimaritima multifibrata</name>
    <dbReference type="NCBI Taxonomy" id="1930274"/>
    <lineage>
        <taxon>Bacteria</taxon>
        <taxon>Pseudomonadati</taxon>
        <taxon>Planctomycetota</taxon>
        <taxon>Planctomycetia</taxon>
        <taxon>Pirellulales</taxon>
        <taxon>Pirellulaceae</taxon>
        <taxon>Roseimaritima</taxon>
    </lineage>
</organism>
<evidence type="ECO:0000313" key="9">
    <source>
        <dbReference type="Proteomes" id="UP000320672"/>
    </source>
</evidence>
<keyword evidence="4 6" id="KW-1133">Transmembrane helix</keyword>
<dbReference type="InterPro" id="IPR018076">
    <property type="entry name" value="T2SS_GspF_dom"/>
</dbReference>
<dbReference type="AlphaFoldDB" id="A0A517M8V0"/>
<dbReference type="EMBL" id="CP036262">
    <property type="protein sequence ID" value="QDS91299.1"/>
    <property type="molecule type" value="Genomic_DNA"/>
</dbReference>
<keyword evidence="9" id="KW-1185">Reference proteome</keyword>
<keyword evidence="3 6" id="KW-0812">Transmembrane</keyword>
<evidence type="ECO:0000256" key="2">
    <source>
        <dbReference type="ARBA" id="ARBA00022475"/>
    </source>
</evidence>
<gene>
    <name evidence="8" type="ORF">FF011L_00280</name>
</gene>
<keyword evidence="5 6" id="KW-0472">Membrane</keyword>
<evidence type="ECO:0000256" key="5">
    <source>
        <dbReference type="ARBA" id="ARBA00023136"/>
    </source>
</evidence>
<comment type="subcellular location">
    <subcellularLocation>
        <location evidence="1">Cell membrane</location>
        <topology evidence="1">Multi-pass membrane protein</topology>
    </subcellularLocation>
</comment>
<dbReference type="InterPro" id="IPR042094">
    <property type="entry name" value="T2SS_GspF_sf"/>
</dbReference>
<evidence type="ECO:0000259" key="7">
    <source>
        <dbReference type="Pfam" id="PF00482"/>
    </source>
</evidence>
<feature type="transmembrane region" description="Helical" evidence="6">
    <location>
        <begin position="291"/>
        <end position="311"/>
    </location>
</feature>
<evidence type="ECO:0000256" key="1">
    <source>
        <dbReference type="ARBA" id="ARBA00004651"/>
    </source>
</evidence>
<dbReference type="KEGG" id="rml:FF011L_00280"/>
<reference evidence="8 9" key="1">
    <citation type="submission" date="2019-02" db="EMBL/GenBank/DDBJ databases">
        <title>Deep-cultivation of Planctomycetes and their phenomic and genomic characterization uncovers novel biology.</title>
        <authorList>
            <person name="Wiegand S."/>
            <person name="Jogler M."/>
            <person name="Boedeker C."/>
            <person name="Pinto D."/>
            <person name="Vollmers J."/>
            <person name="Rivas-Marin E."/>
            <person name="Kohn T."/>
            <person name="Peeters S.H."/>
            <person name="Heuer A."/>
            <person name="Rast P."/>
            <person name="Oberbeckmann S."/>
            <person name="Bunk B."/>
            <person name="Jeske O."/>
            <person name="Meyerdierks A."/>
            <person name="Storesund J.E."/>
            <person name="Kallscheuer N."/>
            <person name="Luecker S."/>
            <person name="Lage O.M."/>
            <person name="Pohl T."/>
            <person name="Merkel B.J."/>
            <person name="Hornburger P."/>
            <person name="Mueller R.-W."/>
            <person name="Bruemmer F."/>
            <person name="Labrenz M."/>
            <person name="Spormann A.M."/>
            <person name="Op den Camp H."/>
            <person name="Overmann J."/>
            <person name="Amann R."/>
            <person name="Jetten M.S.M."/>
            <person name="Mascher T."/>
            <person name="Medema M.H."/>
            <person name="Devos D.P."/>
            <person name="Kaster A.-K."/>
            <person name="Ovreas L."/>
            <person name="Rohde M."/>
            <person name="Galperin M.Y."/>
            <person name="Jogler C."/>
        </authorList>
    </citation>
    <scope>NUCLEOTIDE SEQUENCE [LARGE SCALE GENOMIC DNA]</scope>
    <source>
        <strain evidence="8 9">FF011L</strain>
    </source>
</reference>
<evidence type="ECO:0000256" key="4">
    <source>
        <dbReference type="ARBA" id="ARBA00022989"/>
    </source>
</evidence>
<sequence length="315" mass="34611">MIPLLISLLVFVSISAVVFVMSQSVTVWAGGYPATLRSRLRDLTSGKATNNTTTASIFKQESERLWTGDNRAMTTRMIERLLEESGVETSVRTIVILAIGCGVISSALGFLFAGILGILLFPLGLPIPLFYLKFQRGRRRRKLSRQLPMVLQFLGRAVRSGQTVPAAMNSVAKAFEAPIATEFALCCDQQRLGLSRDSSLRDLGARGGVMELQMFVVALLVQSRSGGDIVSVFDNLSKTLQRRQKFEQRLQSLTAEGRMQAIVLLALPILTFLGLYFLSPDYIETLIERPMILVAAAAAQGLGTLWIKSIVRIDV</sequence>
<evidence type="ECO:0000256" key="6">
    <source>
        <dbReference type="SAM" id="Phobius"/>
    </source>
</evidence>
<feature type="transmembrane region" description="Helical" evidence="6">
    <location>
        <begin position="110"/>
        <end position="132"/>
    </location>
</feature>
<dbReference type="Gene3D" id="1.20.81.30">
    <property type="entry name" value="Type II secretion system (T2SS), domain F"/>
    <property type="match status" value="1"/>
</dbReference>
<protein>
    <submittedName>
        <fullName evidence="8">Bacterial type II secretion system protein F domain protein</fullName>
    </submittedName>
</protein>
<evidence type="ECO:0000313" key="8">
    <source>
        <dbReference type="EMBL" id="QDS91299.1"/>
    </source>
</evidence>
<dbReference type="OrthoDB" id="9803381at2"/>
<name>A0A517M8V0_9BACT</name>
<proteinExistence type="predicted"/>
<dbReference type="RefSeq" id="WP_145349387.1">
    <property type="nucleotide sequence ID" value="NZ_CP036262.1"/>
</dbReference>
<accession>A0A517M8V0</accession>
<dbReference type="PANTHER" id="PTHR35007:SF1">
    <property type="entry name" value="PILUS ASSEMBLY PROTEIN"/>
    <property type="match status" value="1"/>
</dbReference>
<evidence type="ECO:0000256" key="3">
    <source>
        <dbReference type="ARBA" id="ARBA00022692"/>
    </source>
</evidence>